<dbReference type="EMBL" id="BAAAHK010000003">
    <property type="protein sequence ID" value="GAA0930795.1"/>
    <property type="molecule type" value="Genomic_DNA"/>
</dbReference>
<sequence>MTAPLPMPAYRPRLTRTLGVEQGGDWRVRVTGISATGVLPDAAAQEAALDAADKLLPPVTAERPGMAFLIVHTGTEALWGILGWWELDILYVRSLRADLGTTDFHLVPPDGPTACAWELLVVDQERQSWVAHVLSRPHDPDYDGYLSVNLGLS</sequence>
<reference evidence="1 2" key="1">
    <citation type="journal article" date="2019" name="Int. J. Syst. Evol. Microbiol.">
        <title>The Global Catalogue of Microorganisms (GCM) 10K type strain sequencing project: providing services to taxonomists for standard genome sequencing and annotation.</title>
        <authorList>
            <consortium name="The Broad Institute Genomics Platform"/>
            <consortium name="The Broad Institute Genome Sequencing Center for Infectious Disease"/>
            <person name="Wu L."/>
            <person name="Ma J."/>
        </authorList>
    </citation>
    <scope>NUCLEOTIDE SEQUENCE [LARGE SCALE GENOMIC DNA]</scope>
    <source>
        <strain evidence="1 2">JCM 10977</strain>
    </source>
</reference>
<keyword evidence="2" id="KW-1185">Reference proteome</keyword>
<organism evidence="1 2">
    <name type="scientific">Kribbella koreensis</name>
    <dbReference type="NCBI Taxonomy" id="57909"/>
    <lineage>
        <taxon>Bacteria</taxon>
        <taxon>Bacillati</taxon>
        <taxon>Actinomycetota</taxon>
        <taxon>Actinomycetes</taxon>
        <taxon>Propionibacteriales</taxon>
        <taxon>Kribbellaceae</taxon>
        <taxon>Kribbella</taxon>
    </lineage>
</organism>
<dbReference type="Proteomes" id="UP001500542">
    <property type="component" value="Unassembled WGS sequence"/>
</dbReference>
<evidence type="ECO:0000313" key="2">
    <source>
        <dbReference type="Proteomes" id="UP001500542"/>
    </source>
</evidence>
<protein>
    <submittedName>
        <fullName evidence="1">Uncharacterized protein</fullName>
    </submittedName>
</protein>
<accession>A0ABN1PPG6</accession>
<gene>
    <name evidence="1" type="ORF">GCM10009554_14310</name>
</gene>
<comment type="caution">
    <text evidence="1">The sequence shown here is derived from an EMBL/GenBank/DDBJ whole genome shotgun (WGS) entry which is preliminary data.</text>
</comment>
<name>A0ABN1PPG6_9ACTN</name>
<dbReference type="RefSeq" id="WP_343966096.1">
    <property type="nucleotide sequence ID" value="NZ_BAAAHK010000003.1"/>
</dbReference>
<evidence type="ECO:0000313" key="1">
    <source>
        <dbReference type="EMBL" id="GAA0930795.1"/>
    </source>
</evidence>
<proteinExistence type="predicted"/>